<sequence>MNAPRHVALLIALLLSAGASTAHAPAPEWLSYRDAYRAMVVFQKYGGPKHYLQNQLQLVPARQGAVAPNVQLILQTRDGDQYLALDPSGRAVFPLSTAAYNENAPLLVSGGAGPVGFRARVSIVPRANGLYDSAELRAACGQALDYLRYADASARTRACVGVRFVFPHEIGAPAPVRVRSGAADAVALPVTEGGAFPGDGQNGFRIVHYRFSRGAEARQLITSSTPLAITPLIE</sequence>
<evidence type="ECO:0000313" key="2">
    <source>
        <dbReference type="EMBL" id="NHZ78500.1"/>
    </source>
</evidence>
<gene>
    <name evidence="2" type="ORF">F2P44_04260</name>
</gene>
<organism evidence="2 3">
    <name type="scientific">Massilia frigida</name>
    <dbReference type="NCBI Taxonomy" id="2609281"/>
    <lineage>
        <taxon>Bacteria</taxon>
        <taxon>Pseudomonadati</taxon>
        <taxon>Pseudomonadota</taxon>
        <taxon>Betaproteobacteria</taxon>
        <taxon>Burkholderiales</taxon>
        <taxon>Oxalobacteraceae</taxon>
        <taxon>Telluria group</taxon>
        <taxon>Massilia</taxon>
    </lineage>
</organism>
<evidence type="ECO:0000256" key="1">
    <source>
        <dbReference type="SAM" id="SignalP"/>
    </source>
</evidence>
<evidence type="ECO:0008006" key="4">
    <source>
        <dbReference type="Google" id="ProtNLM"/>
    </source>
</evidence>
<protein>
    <recommendedName>
        <fullName evidence="4">DUF2987 domain-containing protein</fullName>
    </recommendedName>
</protein>
<keyword evidence="1" id="KW-0732">Signal</keyword>
<feature type="signal peptide" evidence="1">
    <location>
        <begin position="1"/>
        <end position="24"/>
    </location>
</feature>
<feature type="chain" id="PRO_5047307869" description="DUF2987 domain-containing protein" evidence="1">
    <location>
        <begin position="25"/>
        <end position="234"/>
    </location>
</feature>
<reference evidence="2 3" key="1">
    <citation type="submission" date="2019-10" db="EMBL/GenBank/DDBJ databases">
        <title>Taxonomy of Antarctic Massilia spp.: description of Massilia rubra sp. nov., Massilia aquatica sp. nov., Massilia mucilaginosa sp. nov., Massilia frigida sp. nov. isolated from streams, lakes and regoliths.</title>
        <authorList>
            <person name="Holochova P."/>
            <person name="Sedlacek I."/>
            <person name="Kralova S."/>
            <person name="Maslanova I."/>
            <person name="Busse H.-J."/>
            <person name="Stankova E."/>
            <person name="Vrbovska V."/>
            <person name="Kovarovic V."/>
            <person name="Bartak M."/>
            <person name="Svec P."/>
            <person name="Pantucek R."/>
        </authorList>
    </citation>
    <scope>NUCLEOTIDE SEQUENCE [LARGE SCALE GENOMIC DNA]</scope>
    <source>
        <strain evidence="2 3">CCM 8695</strain>
    </source>
</reference>
<dbReference type="Proteomes" id="UP000621455">
    <property type="component" value="Unassembled WGS sequence"/>
</dbReference>
<proteinExistence type="predicted"/>
<accession>A0ABX0N9Q4</accession>
<comment type="caution">
    <text evidence="2">The sequence shown here is derived from an EMBL/GenBank/DDBJ whole genome shotgun (WGS) entry which is preliminary data.</text>
</comment>
<dbReference type="EMBL" id="WHJG01000003">
    <property type="protein sequence ID" value="NHZ78500.1"/>
    <property type="molecule type" value="Genomic_DNA"/>
</dbReference>
<name>A0ABX0N9Q4_9BURK</name>
<dbReference type="RefSeq" id="WP_167085351.1">
    <property type="nucleotide sequence ID" value="NZ_WHJG01000003.1"/>
</dbReference>
<keyword evidence="3" id="KW-1185">Reference proteome</keyword>
<evidence type="ECO:0000313" key="3">
    <source>
        <dbReference type="Proteomes" id="UP000621455"/>
    </source>
</evidence>